<gene>
    <name evidence="9" type="ORF">ACFPWU_14620</name>
</gene>
<evidence type="ECO:0000256" key="2">
    <source>
        <dbReference type="ARBA" id="ARBA00022448"/>
    </source>
</evidence>
<protein>
    <submittedName>
        <fullName evidence="9">ABC transporter permease</fullName>
    </submittedName>
</protein>
<evidence type="ECO:0000313" key="10">
    <source>
        <dbReference type="Proteomes" id="UP001596098"/>
    </source>
</evidence>
<name>A0ABW1R0A3_9ACTN</name>
<dbReference type="InterPro" id="IPR035906">
    <property type="entry name" value="MetI-like_sf"/>
</dbReference>
<evidence type="ECO:0000256" key="4">
    <source>
        <dbReference type="ARBA" id="ARBA00022692"/>
    </source>
</evidence>
<feature type="transmembrane region" description="Helical" evidence="7">
    <location>
        <begin position="236"/>
        <end position="262"/>
    </location>
</feature>
<feature type="transmembrane region" description="Helical" evidence="7">
    <location>
        <begin position="282"/>
        <end position="308"/>
    </location>
</feature>
<organism evidence="9 10">
    <name type="scientific">Nocardioides yefusunii</name>
    <dbReference type="NCBI Taxonomy" id="2500546"/>
    <lineage>
        <taxon>Bacteria</taxon>
        <taxon>Bacillati</taxon>
        <taxon>Actinomycetota</taxon>
        <taxon>Actinomycetes</taxon>
        <taxon>Propionibacteriales</taxon>
        <taxon>Nocardioidaceae</taxon>
        <taxon>Nocardioides</taxon>
    </lineage>
</organism>
<keyword evidence="10" id="KW-1185">Reference proteome</keyword>
<dbReference type="PANTHER" id="PTHR43163:SF6">
    <property type="entry name" value="DIPEPTIDE TRANSPORT SYSTEM PERMEASE PROTEIN DPPB-RELATED"/>
    <property type="match status" value="1"/>
</dbReference>
<evidence type="ECO:0000256" key="7">
    <source>
        <dbReference type="RuleBase" id="RU363032"/>
    </source>
</evidence>
<sequence length="321" mass="34046">MLAYTLRRIGGAAVVLLLVLTMVFLMLHATPGGPENAYLGNNPTPEKREAVMAQLGLDRPLWAQYLSFVLSIVTLDLGTSLTTGTPVSELLGDRMLITLELGLVSFVVWTVVGMVFGAVAAARRGRALDGIVRVGSVVALSIPSFWLGLVLVMVFGLYLPGVLPSSGWVAWGDGVGEHLKALVLPAFTLGLGAAGVIARTLRTSMIEALDADHVTFGRALGLGERTLLTRIALRNAVIPTVTVVGMMLGTFIGGAVLIENVFNIPGVGQLVVSSFLAHDYPVAIAATVWTAGAFLISTLVVDLLYFAIDPRIRIQFLGRTR</sequence>
<evidence type="ECO:0000256" key="6">
    <source>
        <dbReference type="ARBA" id="ARBA00023136"/>
    </source>
</evidence>
<keyword evidence="4 7" id="KW-0812">Transmembrane</keyword>
<comment type="caution">
    <text evidence="9">The sequence shown here is derived from an EMBL/GenBank/DDBJ whole genome shotgun (WGS) entry which is preliminary data.</text>
</comment>
<comment type="similarity">
    <text evidence="7">Belongs to the binding-protein-dependent transport system permease family.</text>
</comment>
<dbReference type="Pfam" id="PF00528">
    <property type="entry name" value="BPD_transp_1"/>
    <property type="match status" value="1"/>
</dbReference>
<dbReference type="CDD" id="cd06261">
    <property type="entry name" value="TM_PBP2"/>
    <property type="match status" value="1"/>
</dbReference>
<feature type="transmembrane region" description="Helical" evidence="7">
    <location>
        <begin position="101"/>
        <end position="122"/>
    </location>
</feature>
<evidence type="ECO:0000256" key="5">
    <source>
        <dbReference type="ARBA" id="ARBA00022989"/>
    </source>
</evidence>
<accession>A0ABW1R0A3</accession>
<feature type="domain" description="ABC transmembrane type-1" evidence="8">
    <location>
        <begin position="95"/>
        <end position="305"/>
    </location>
</feature>
<evidence type="ECO:0000313" key="9">
    <source>
        <dbReference type="EMBL" id="MFC6154898.1"/>
    </source>
</evidence>
<keyword evidence="6 7" id="KW-0472">Membrane</keyword>
<dbReference type="SUPFAM" id="SSF161098">
    <property type="entry name" value="MetI-like"/>
    <property type="match status" value="1"/>
</dbReference>
<dbReference type="Gene3D" id="1.10.3720.10">
    <property type="entry name" value="MetI-like"/>
    <property type="match status" value="1"/>
</dbReference>
<keyword evidence="2 7" id="KW-0813">Transport</keyword>
<dbReference type="Pfam" id="PF19300">
    <property type="entry name" value="BPD_transp_1_N"/>
    <property type="match status" value="1"/>
</dbReference>
<reference evidence="10" key="1">
    <citation type="journal article" date="2019" name="Int. J. Syst. Evol. Microbiol.">
        <title>The Global Catalogue of Microorganisms (GCM) 10K type strain sequencing project: providing services to taxonomists for standard genome sequencing and annotation.</title>
        <authorList>
            <consortium name="The Broad Institute Genomics Platform"/>
            <consortium name="The Broad Institute Genome Sequencing Center for Infectious Disease"/>
            <person name="Wu L."/>
            <person name="Ma J."/>
        </authorList>
    </citation>
    <scope>NUCLEOTIDE SEQUENCE [LARGE SCALE GENOMIC DNA]</scope>
    <source>
        <strain evidence="10">DFY28</strain>
    </source>
</reference>
<dbReference type="InterPro" id="IPR045621">
    <property type="entry name" value="BPD_transp_1_N"/>
</dbReference>
<dbReference type="PANTHER" id="PTHR43163">
    <property type="entry name" value="DIPEPTIDE TRANSPORT SYSTEM PERMEASE PROTEIN DPPB-RELATED"/>
    <property type="match status" value="1"/>
</dbReference>
<feature type="transmembrane region" description="Helical" evidence="7">
    <location>
        <begin position="179"/>
        <end position="198"/>
    </location>
</feature>
<keyword evidence="3" id="KW-1003">Cell membrane</keyword>
<dbReference type="RefSeq" id="WP_128222007.1">
    <property type="nucleotide sequence ID" value="NZ_CP034929.1"/>
</dbReference>
<proteinExistence type="inferred from homology"/>
<dbReference type="EMBL" id="JBHSQI010000009">
    <property type="protein sequence ID" value="MFC6154898.1"/>
    <property type="molecule type" value="Genomic_DNA"/>
</dbReference>
<feature type="transmembrane region" description="Helical" evidence="7">
    <location>
        <begin position="134"/>
        <end position="159"/>
    </location>
</feature>
<evidence type="ECO:0000256" key="1">
    <source>
        <dbReference type="ARBA" id="ARBA00004651"/>
    </source>
</evidence>
<keyword evidence="5 7" id="KW-1133">Transmembrane helix</keyword>
<dbReference type="InterPro" id="IPR000515">
    <property type="entry name" value="MetI-like"/>
</dbReference>
<evidence type="ECO:0000256" key="3">
    <source>
        <dbReference type="ARBA" id="ARBA00022475"/>
    </source>
</evidence>
<dbReference type="PROSITE" id="PS50928">
    <property type="entry name" value="ABC_TM1"/>
    <property type="match status" value="1"/>
</dbReference>
<dbReference type="Proteomes" id="UP001596098">
    <property type="component" value="Unassembled WGS sequence"/>
</dbReference>
<comment type="subcellular location">
    <subcellularLocation>
        <location evidence="1 7">Cell membrane</location>
        <topology evidence="1 7">Multi-pass membrane protein</topology>
    </subcellularLocation>
</comment>
<feature type="transmembrane region" description="Helical" evidence="7">
    <location>
        <begin position="6"/>
        <end position="27"/>
    </location>
</feature>
<evidence type="ECO:0000259" key="8">
    <source>
        <dbReference type="PROSITE" id="PS50928"/>
    </source>
</evidence>